<dbReference type="EMBL" id="JAHWXP010000003">
    <property type="protein sequence ID" value="MBY8337781.1"/>
    <property type="molecule type" value="Genomic_DNA"/>
</dbReference>
<dbReference type="Gene3D" id="1.10.760.10">
    <property type="entry name" value="Cytochrome c-like domain"/>
    <property type="match status" value="1"/>
</dbReference>
<dbReference type="PROSITE" id="PS51007">
    <property type="entry name" value="CYTC"/>
    <property type="match status" value="1"/>
</dbReference>
<sequence>MALACLLVSAGCNSRADEEPAAPATTTTEAPATTAAADTAAPAADVEFASLTGDPAAGEKAFAVCTTCHSVEAGVNKTGPSLHGVVGREAGSIADYNYSDANKNSGITWTPEELFVYLADPQATIPGTKMIFPGLKDPQKRADVIAYLETQS</sequence>
<dbReference type="InterPro" id="IPR002327">
    <property type="entry name" value="Cyt_c_1A/1B"/>
</dbReference>
<evidence type="ECO:0000313" key="10">
    <source>
        <dbReference type="Proteomes" id="UP000759298"/>
    </source>
</evidence>
<proteinExistence type="predicted"/>
<dbReference type="InterPro" id="IPR036909">
    <property type="entry name" value="Cyt_c-like_dom_sf"/>
</dbReference>
<feature type="region of interest" description="Disordered" evidence="7">
    <location>
        <begin position="16"/>
        <end position="39"/>
    </location>
</feature>
<keyword evidence="10" id="KW-1185">Reference proteome</keyword>
<feature type="domain" description="Cytochrome c" evidence="8">
    <location>
        <begin position="53"/>
        <end position="152"/>
    </location>
</feature>
<keyword evidence="1" id="KW-0813">Transport</keyword>
<evidence type="ECO:0000256" key="2">
    <source>
        <dbReference type="ARBA" id="ARBA00022617"/>
    </source>
</evidence>
<evidence type="ECO:0000313" key="9">
    <source>
        <dbReference type="EMBL" id="MBY8337781.1"/>
    </source>
</evidence>
<evidence type="ECO:0000256" key="4">
    <source>
        <dbReference type="ARBA" id="ARBA00022982"/>
    </source>
</evidence>
<comment type="caution">
    <text evidence="9">The sequence shown here is derived from an EMBL/GenBank/DDBJ whole genome shotgun (WGS) entry which is preliminary data.</text>
</comment>
<evidence type="ECO:0000256" key="1">
    <source>
        <dbReference type="ARBA" id="ARBA00022448"/>
    </source>
</evidence>
<dbReference type="PANTHER" id="PTHR11961">
    <property type="entry name" value="CYTOCHROME C"/>
    <property type="match status" value="1"/>
</dbReference>
<evidence type="ECO:0000256" key="5">
    <source>
        <dbReference type="ARBA" id="ARBA00023004"/>
    </source>
</evidence>
<name>A0ABS7PFN8_9SPHN</name>
<protein>
    <submittedName>
        <fullName evidence="9">Cytochrome c family protein</fullName>
    </submittedName>
</protein>
<dbReference type="SUPFAM" id="SSF46626">
    <property type="entry name" value="Cytochrome c"/>
    <property type="match status" value="1"/>
</dbReference>
<keyword evidence="5 6" id="KW-0408">Iron</keyword>
<evidence type="ECO:0000256" key="3">
    <source>
        <dbReference type="ARBA" id="ARBA00022723"/>
    </source>
</evidence>
<dbReference type="InterPro" id="IPR009056">
    <property type="entry name" value="Cyt_c-like_dom"/>
</dbReference>
<accession>A0ABS7PFN8</accession>
<evidence type="ECO:0000259" key="8">
    <source>
        <dbReference type="PROSITE" id="PS51007"/>
    </source>
</evidence>
<dbReference type="Proteomes" id="UP000759298">
    <property type="component" value="Unassembled WGS sequence"/>
</dbReference>
<evidence type="ECO:0000256" key="6">
    <source>
        <dbReference type="PROSITE-ProRule" id="PRU00433"/>
    </source>
</evidence>
<keyword evidence="3 6" id="KW-0479">Metal-binding</keyword>
<reference evidence="9 10" key="1">
    <citation type="submission" date="2021-07" db="EMBL/GenBank/DDBJ databases">
        <title>Alteriqipengyuania abyssalis NZ-12B nov, sp.nov isolated from deep sea sponge in pacific ocean.</title>
        <authorList>
            <person name="Tareen S."/>
            <person name="Wink J."/>
        </authorList>
    </citation>
    <scope>NUCLEOTIDE SEQUENCE [LARGE SCALE GENOMIC DNA]</scope>
    <source>
        <strain evidence="9 10">NZ-12B</strain>
    </source>
</reference>
<dbReference type="PRINTS" id="PR00604">
    <property type="entry name" value="CYTCHRMECIAB"/>
</dbReference>
<keyword evidence="4" id="KW-0249">Electron transport</keyword>
<organism evidence="9 10">
    <name type="scientific">Alteriqipengyuania abyssalis</name>
    <dbReference type="NCBI Taxonomy" id="2860200"/>
    <lineage>
        <taxon>Bacteria</taxon>
        <taxon>Pseudomonadati</taxon>
        <taxon>Pseudomonadota</taxon>
        <taxon>Alphaproteobacteria</taxon>
        <taxon>Sphingomonadales</taxon>
        <taxon>Erythrobacteraceae</taxon>
        <taxon>Alteriqipengyuania</taxon>
    </lineage>
</organism>
<dbReference type="Pfam" id="PF00034">
    <property type="entry name" value="Cytochrom_C"/>
    <property type="match status" value="1"/>
</dbReference>
<keyword evidence="2 6" id="KW-0349">Heme</keyword>
<gene>
    <name evidence="9" type="ORF">KYN89_12080</name>
</gene>
<evidence type="ECO:0000256" key="7">
    <source>
        <dbReference type="SAM" id="MobiDB-lite"/>
    </source>
</evidence>
<feature type="compositionally biased region" description="Low complexity" evidence="7">
    <location>
        <begin position="21"/>
        <end position="39"/>
    </location>
</feature>